<evidence type="ECO:0000256" key="2">
    <source>
        <dbReference type="ARBA" id="ARBA00006330"/>
    </source>
</evidence>
<sequence length="913" mass="103802">MAAARKRRRHTKCPGFHFQDTSMKNIRSYEEIGILQHDLDELQKSDMHSDDYKQTSAILRTRLERLLRERELRKSFRSQHEGLDSIIGNGQIGTDTFTHEEELRKRPAPIRQRLLVVANRLPVRANRKGESSWQLDMSIGGLVSALLDSCGILIEDTPDKGITEFETRWIGWAGVNVPDEIGQKSLTEALAEKRCIPVFLDEDLVNLYYNGYCNNILWPLFHYIGLPQEDRLATTRSFQSQFDAYVRANQMFADVVNEHYIEGDIVWCHDYHLMFLPKFLKEHNSTMKVGWFLHTPFPSSEIHRTLPSRSELLRAVLVADLVGFHTYDYARHFVSACTRILGLEGTPDGVEDQGKLTRVAAFPIGIDPGRFIRAIQLPQVKDHIEELKKRFSGRKIMLGVDRLDMIKGIPQKILAFEKFLEENPDWHDKVVLLQIAAPTRTNVLEYQKLTCQVHEIVGRINGRFGSLTTVPIHHLDQTLDFHGLCALYAITGFKKGSSDSKRGAAQSLGAGAILVNPWNITEVASSIAYALNMPAEEREKRHHHNFMHVTTHTSQEWAETFVSELNDTIVEAQLRIRQIPPLLQAKEAVQCYLKSNNRLLILGFYATLTEPLDCGRRIDQFKEMEPKLHPEVKEALKRLCEDPKTTVVVLSGCHHSVLDKNFGEFNIWLGAEHGVFLRTPNKKWIRNLPEVQMDWVDSVKHVFEYFTERTPRSTFELRETSLVWNFKHADIEFGRLQAKDMLQHLWTGPISNASVEVVQGGRSVEVRANGVTKGSGIKRILGEVVHYKDMKEPIDYVLCVGHFLAKDEDVYTFFEPEPPTPLRSSLSSPVNGSSLDRSGSGGMSMKRANPFSASNSNDSSTGDVDWKDSTPSILDLNSNHYFSCAVKKKRSCARYLLSSSADVVSLLKQMADN</sequence>
<dbReference type="Gene3D" id="3.40.50.2000">
    <property type="entry name" value="Glycogen Phosphorylase B"/>
    <property type="match status" value="3"/>
</dbReference>
<reference evidence="7 8" key="1">
    <citation type="journal article" date="2018" name="Mol. Plant">
        <title>The genome of Artemisia annua provides insight into the evolution of Asteraceae family and artemisinin biosynthesis.</title>
        <authorList>
            <person name="Shen Q."/>
            <person name="Zhang L."/>
            <person name="Liao Z."/>
            <person name="Wang S."/>
            <person name="Yan T."/>
            <person name="Shi P."/>
            <person name="Liu M."/>
            <person name="Fu X."/>
            <person name="Pan Q."/>
            <person name="Wang Y."/>
            <person name="Lv Z."/>
            <person name="Lu X."/>
            <person name="Zhang F."/>
            <person name="Jiang W."/>
            <person name="Ma Y."/>
            <person name="Chen M."/>
            <person name="Hao X."/>
            <person name="Li L."/>
            <person name="Tang Y."/>
            <person name="Lv G."/>
            <person name="Zhou Y."/>
            <person name="Sun X."/>
            <person name="Brodelius P.E."/>
            <person name="Rose J.K.C."/>
            <person name="Tang K."/>
        </authorList>
    </citation>
    <scope>NUCLEOTIDE SEQUENCE [LARGE SCALE GENOMIC DNA]</scope>
    <source>
        <strain evidence="8">cv. Huhao1</strain>
        <tissue evidence="7">Leaf</tissue>
    </source>
</reference>
<dbReference type="SUPFAM" id="SSF56784">
    <property type="entry name" value="HAD-like"/>
    <property type="match status" value="1"/>
</dbReference>
<evidence type="ECO:0000256" key="5">
    <source>
        <dbReference type="ARBA" id="ARBA00022679"/>
    </source>
</evidence>
<dbReference type="Proteomes" id="UP000245207">
    <property type="component" value="Unassembled WGS sequence"/>
</dbReference>
<keyword evidence="8" id="KW-1185">Reference proteome</keyword>
<dbReference type="SUPFAM" id="SSF53756">
    <property type="entry name" value="UDP-Glycosyltransferase/glycogen phosphorylase"/>
    <property type="match status" value="1"/>
</dbReference>
<evidence type="ECO:0000313" key="7">
    <source>
        <dbReference type="EMBL" id="PWA91421.1"/>
    </source>
</evidence>
<feature type="region of interest" description="Disordered" evidence="6">
    <location>
        <begin position="820"/>
        <end position="864"/>
    </location>
</feature>
<dbReference type="Pfam" id="PF02358">
    <property type="entry name" value="Trehalose_PPase"/>
    <property type="match status" value="1"/>
</dbReference>
<name>A0A2U1Q076_ARTAN</name>
<dbReference type="AlphaFoldDB" id="A0A2U1Q076"/>
<gene>
    <name evidence="7" type="ORF">CTI12_AA089470</name>
</gene>
<keyword evidence="4" id="KW-0328">Glycosyltransferase</keyword>
<dbReference type="CDD" id="cd03788">
    <property type="entry name" value="GT20_TPS"/>
    <property type="match status" value="1"/>
</dbReference>
<dbReference type="STRING" id="35608.A0A2U1Q076"/>
<dbReference type="InterPro" id="IPR036412">
    <property type="entry name" value="HAD-like_sf"/>
</dbReference>
<dbReference type="FunFam" id="3.40.50.2000:FF:000046">
    <property type="entry name" value="alpha,alpha-trehalose-phosphate synthase [UDP-forming] 1"/>
    <property type="match status" value="1"/>
</dbReference>
<dbReference type="GO" id="GO:0003825">
    <property type="term" value="F:alpha,alpha-trehalose-phosphate synthase (UDP-forming) activity"/>
    <property type="evidence" value="ECO:0007669"/>
    <property type="project" value="UniProtKB-EC"/>
</dbReference>
<dbReference type="GO" id="GO:0005829">
    <property type="term" value="C:cytosol"/>
    <property type="evidence" value="ECO:0007669"/>
    <property type="project" value="TreeGrafter"/>
</dbReference>
<evidence type="ECO:0000256" key="3">
    <source>
        <dbReference type="ARBA" id="ARBA00012538"/>
    </source>
</evidence>
<dbReference type="PANTHER" id="PTHR10788">
    <property type="entry name" value="TREHALOSE-6-PHOSPHATE SYNTHASE"/>
    <property type="match status" value="1"/>
</dbReference>
<dbReference type="Pfam" id="PF00982">
    <property type="entry name" value="Glyco_transf_20"/>
    <property type="match status" value="2"/>
</dbReference>
<dbReference type="InterPro" id="IPR023214">
    <property type="entry name" value="HAD_sf"/>
</dbReference>
<comment type="similarity">
    <text evidence="2">In the C-terminal section; belongs to the trehalose phosphatase family.</text>
</comment>
<comment type="similarity">
    <text evidence="1">In the N-terminal section; belongs to the glycosyltransferase 20 family.</text>
</comment>
<organism evidence="7 8">
    <name type="scientific">Artemisia annua</name>
    <name type="common">Sweet wormwood</name>
    <dbReference type="NCBI Taxonomy" id="35608"/>
    <lineage>
        <taxon>Eukaryota</taxon>
        <taxon>Viridiplantae</taxon>
        <taxon>Streptophyta</taxon>
        <taxon>Embryophyta</taxon>
        <taxon>Tracheophyta</taxon>
        <taxon>Spermatophyta</taxon>
        <taxon>Magnoliopsida</taxon>
        <taxon>eudicotyledons</taxon>
        <taxon>Gunneridae</taxon>
        <taxon>Pentapetalae</taxon>
        <taxon>asterids</taxon>
        <taxon>campanulids</taxon>
        <taxon>Asterales</taxon>
        <taxon>Asteraceae</taxon>
        <taxon>Asteroideae</taxon>
        <taxon>Anthemideae</taxon>
        <taxon>Artemisiinae</taxon>
        <taxon>Artemisia</taxon>
    </lineage>
</organism>
<dbReference type="Gene3D" id="3.40.50.1000">
    <property type="entry name" value="HAD superfamily/HAD-like"/>
    <property type="match status" value="1"/>
</dbReference>
<dbReference type="InterPro" id="IPR003337">
    <property type="entry name" value="Trehalose_PPase"/>
</dbReference>
<evidence type="ECO:0000313" key="8">
    <source>
        <dbReference type="Proteomes" id="UP000245207"/>
    </source>
</evidence>
<dbReference type="EMBL" id="PKPP01000544">
    <property type="protein sequence ID" value="PWA91421.1"/>
    <property type="molecule type" value="Genomic_DNA"/>
</dbReference>
<proteinExistence type="inferred from homology"/>
<comment type="caution">
    <text evidence="7">The sequence shown here is derived from an EMBL/GenBank/DDBJ whole genome shotgun (WGS) entry which is preliminary data.</text>
</comment>
<protein>
    <recommendedName>
        <fullName evidence="3">alpha,alpha-trehalose-phosphate synthase (UDP-forming)</fullName>
        <ecNumber evidence="3">2.4.1.15</ecNumber>
    </recommendedName>
</protein>
<evidence type="ECO:0000256" key="1">
    <source>
        <dbReference type="ARBA" id="ARBA00005409"/>
    </source>
</evidence>
<dbReference type="CDD" id="cd01627">
    <property type="entry name" value="HAD_TPP"/>
    <property type="match status" value="1"/>
</dbReference>
<dbReference type="EC" id="2.4.1.15" evidence="3"/>
<feature type="compositionally biased region" description="Low complexity" evidence="6">
    <location>
        <begin position="822"/>
        <end position="835"/>
    </location>
</feature>
<evidence type="ECO:0000256" key="4">
    <source>
        <dbReference type="ARBA" id="ARBA00022676"/>
    </source>
</evidence>
<accession>A0A2U1Q076</accession>
<dbReference type="OrthoDB" id="755951at2759"/>
<dbReference type="GO" id="GO:0005992">
    <property type="term" value="P:trehalose biosynthetic process"/>
    <property type="evidence" value="ECO:0007669"/>
    <property type="project" value="InterPro"/>
</dbReference>
<dbReference type="PANTHER" id="PTHR10788:SF106">
    <property type="entry name" value="BCDNA.GH08860"/>
    <property type="match status" value="1"/>
</dbReference>
<evidence type="ECO:0000256" key="6">
    <source>
        <dbReference type="SAM" id="MobiDB-lite"/>
    </source>
</evidence>
<feature type="compositionally biased region" description="Polar residues" evidence="6">
    <location>
        <begin position="851"/>
        <end position="862"/>
    </location>
</feature>
<dbReference type="InterPro" id="IPR001830">
    <property type="entry name" value="Glyco_trans_20"/>
</dbReference>
<dbReference type="GO" id="GO:0004805">
    <property type="term" value="F:trehalose-phosphatase activity"/>
    <property type="evidence" value="ECO:0007669"/>
    <property type="project" value="TreeGrafter"/>
</dbReference>
<keyword evidence="5" id="KW-0808">Transferase</keyword>